<keyword evidence="1" id="KW-0614">Plasmid</keyword>
<geneLocation type="plasmid" evidence="1 2">
    <name>unnamed1</name>
</geneLocation>
<proteinExistence type="predicted"/>
<name>A0AB37GF90_BACLI</name>
<gene>
    <name evidence="1" type="ORF">I6G80_00135</name>
</gene>
<sequence length="76" mass="8796">MKQIQYHDWGQCYYYLVSLLKERGEAIPDDLKEWPTKAIVKEIEKRSLVLEGKAHEENSGIRFVTCVASGRLGELQ</sequence>
<organism evidence="1 2">
    <name type="scientific">Bacillus licheniformis</name>
    <dbReference type="NCBI Taxonomy" id="1402"/>
    <lineage>
        <taxon>Bacteria</taxon>
        <taxon>Bacillati</taxon>
        <taxon>Bacillota</taxon>
        <taxon>Bacilli</taxon>
        <taxon>Bacillales</taxon>
        <taxon>Bacillaceae</taxon>
        <taxon>Bacillus</taxon>
    </lineage>
</organism>
<dbReference type="AlphaFoldDB" id="A0AB37GF90"/>
<reference evidence="1 2" key="1">
    <citation type="submission" date="2020-12" db="EMBL/GenBank/DDBJ databases">
        <title>FDA dAtabase for Regulatory Grade micrObial Sequences (FDA-ARGOS): Supporting development and validation of Infectious Disease Dx tests.</title>
        <authorList>
            <person name="Nelson B."/>
            <person name="Plummer A."/>
            <person name="Tallon L."/>
            <person name="Sadzewicz L."/>
            <person name="Zhao X."/>
            <person name="Boylan J."/>
            <person name="Ott S."/>
            <person name="Bowen H."/>
            <person name="Vavikolanu K."/>
            <person name="Mehta A."/>
            <person name="Aluvathingal J."/>
            <person name="Nadendla S."/>
            <person name="Myers T."/>
            <person name="Yan Y."/>
            <person name="Sichtig H."/>
        </authorList>
    </citation>
    <scope>NUCLEOTIDE SEQUENCE [LARGE SCALE GENOMIC DNA]</scope>
    <source>
        <strain evidence="1 2">FDAARGOS_923</strain>
        <plasmid evidence="1 2">unnamed1</plasmid>
    </source>
</reference>
<dbReference type="EMBL" id="CP065644">
    <property type="protein sequence ID" value="QPR70521.1"/>
    <property type="molecule type" value="Genomic_DNA"/>
</dbReference>
<evidence type="ECO:0000313" key="1">
    <source>
        <dbReference type="EMBL" id="QPR70521.1"/>
    </source>
</evidence>
<dbReference type="Proteomes" id="UP000595038">
    <property type="component" value="Plasmid unnamed1"/>
</dbReference>
<protein>
    <submittedName>
        <fullName evidence="1">Uncharacterized protein</fullName>
    </submittedName>
</protein>
<dbReference type="RefSeq" id="WP_197941864.1">
    <property type="nucleotide sequence ID" value="NZ_CP065644.1"/>
</dbReference>
<evidence type="ECO:0000313" key="2">
    <source>
        <dbReference type="Proteomes" id="UP000595038"/>
    </source>
</evidence>
<accession>A0AB37GF90</accession>